<evidence type="ECO:0000256" key="3">
    <source>
        <dbReference type="ARBA" id="ARBA00022448"/>
    </source>
</evidence>
<dbReference type="HOGENOM" id="CLU_004790_4_1_1"/>
<feature type="transmembrane region" description="Helical" evidence="9">
    <location>
        <begin position="159"/>
        <end position="182"/>
    </location>
</feature>
<evidence type="ECO:0000256" key="6">
    <source>
        <dbReference type="ARBA" id="ARBA00023136"/>
    </source>
</evidence>
<keyword evidence="3 7" id="KW-0813">Transport</keyword>
<evidence type="ECO:0008006" key="12">
    <source>
        <dbReference type="Google" id="ProtNLM"/>
    </source>
</evidence>
<accession>M2SM09</accession>
<dbReference type="InterPro" id="IPR000109">
    <property type="entry name" value="POT_fam"/>
</dbReference>
<feature type="transmembrane region" description="Helical" evidence="9">
    <location>
        <begin position="252"/>
        <end position="270"/>
    </location>
</feature>
<dbReference type="AlphaFoldDB" id="M2SM09"/>
<dbReference type="OMA" id="FKCCISP"/>
<dbReference type="PANTHER" id="PTHR11654">
    <property type="entry name" value="OLIGOPEPTIDE TRANSPORTER-RELATED"/>
    <property type="match status" value="1"/>
</dbReference>
<dbReference type="Pfam" id="PF00854">
    <property type="entry name" value="PTR2"/>
    <property type="match status" value="1"/>
</dbReference>
<sequence>MSTGANLEIADAALAATPAVQNDVRASASFEKKDSFVKTSESLRGPNGEEYPTDEEWATLRRVYGKVSWMIYVIGVVEMCERFAYYGTTAVFVNFIQQPLPTTGPFPEAGAAGDGQPGALGMGQRASTGLTQFNTFFSYIMPLVGGWLADEYLGKFKTIYVAICVATLGHILIIIAAIPQVMGPNPNGALASFILGLILFGAGVGLFKCCISPLIAEQYEASHPRATIRVEPNGERVIVDPGITYSRIYMRYYLLINVGALVGQVSMVYAEKYVGFWLSFTLPTILFAFCPLLMVVFSKHYVKKPPQGDVLLKSLRVYGLVLKGRFSINPMDTWRNFSDPNIWESAKPSKMANKPSWMTFDDAWVEEVRRGIKACEVFLWLPIFWLPYSQMTSNLVSQASTMKLNGVPNDIVHNLNPFTLLIFIPIFDKIIYPKLAHWGIKFSPLKKIQAGFVCALLSMVVAAVIQHFIYEKSPCGKYAGSCDVPPDLSVWTQVPAYVLIAFSEIFASITGLEYAYTKAPRNMRSFVTGMFWFTHAFSSAIAQAFVPLADDPLLVWLYTGIAILTLLGYIGFTWTFRSLDKEDESLDKLPEGEYQSNAEFKAEKTADAERA</sequence>
<dbReference type="InterPro" id="IPR036259">
    <property type="entry name" value="MFS_trans_sf"/>
</dbReference>
<dbReference type="PROSITE" id="PS01023">
    <property type="entry name" value="PTR2_2"/>
    <property type="match status" value="1"/>
</dbReference>
<reference evidence="11" key="2">
    <citation type="journal article" date="2013" name="PLoS Genet.">
        <title>Comparative genome structure, secondary metabolite, and effector coding capacity across Cochliobolus pathogens.</title>
        <authorList>
            <person name="Condon B.J."/>
            <person name="Leng Y."/>
            <person name="Wu D."/>
            <person name="Bushley K.E."/>
            <person name="Ohm R.A."/>
            <person name="Otillar R."/>
            <person name="Martin J."/>
            <person name="Schackwitz W."/>
            <person name="Grimwood J."/>
            <person name="MohdZainudin N."/>
            <person name="Xue C."/>
            <person name="Wang R."/>
            <person name="Manning V.A."/>
            <person name="Dhillon B."/>
            <person name="Tu Z.J."/>
            <person name="Steffenson B.J."/>
            <person name="Salamov A."/>
            <person name="Sun H."/>
            <person name="Lowry S."/>
            <person name="LaButti K."/>
            <person name="Han J."/>
            <person name="Copeland A."/>
            <person name="Lindquist E."/>
            <person name="Barry K."/>
            <person name="Schmutz J."/>
            <person name="Baker S.E."/>
            <person name="Ciuffetti L.M."/>
            <person name="Grigoriev I.V."/>
            <person name="Zhong S."/>
            <person name="Turgeon B.G."/>
        </authorList>
    </citation>
    <scope>NUCLEOTIDE SEQUENCE [LARGE SCALE GENOMIC DNA]</scope>
    <source>
        <strain evidence="11">C5 / ATCC 48332 / race O</strain>
    </source>
</reference>
<evidence type="ECO:0000256" key="5">
    <source>
        <dbReference type="ARBA" id="ARBA00022989"/>
    </source>
</evidence>
<dbReference type="InterPro" id="IPR018456">
    <property type="entry name" value="PTR2_symporter_CS"/>
</dbReference>
<organism evidence="10 11">
    <name type="scientific">Cochliobolus heterostrophus (strain C5 / ATCC 48332 / race O)</name>
    <name type="common">Southern corn leaf blight fungus</name>
    <name type="synonym">Bipolaris maydis</name>
    <dbReference type="NCBI Taxonomy" id="701091"/>
    <lineage>
        <taxon>Eukaryota</taxon>
        <taxon>Fungi</taxon>
        <taxon>Dikarya</taxon>
        <taxon>Ascomycota</taxon>
        <taxon>Pezizomycotina</taxon>
        <taxon>Dothideomycetes</taxon>
        <taxon>Pleosporomycetidae</taxon>
        <taxon>Pleosporales</taxon>
        <taxon>Pleosporineae</taxon>
        <taxon>Pleosporaceae</taxon>
        <taxon>Bipolaris</taxon>
    </lineage>
</organism>
<evidence type="ECO:0000256" key="1">
    <source>
        <dbReference type="ARBA" id="ARBA00004141"/>
    </source>
</evidence>
<evidence type="ECO:0000313" key="11">
    <source>
        <dbReference type="Proteomes" id="UP000016936"/>
    </source>
</evidence>
<evidence type="ECO:0000256" key="4">
    <source>
        <dbReference type="ARBA" id="ARBA00022692"/>
    </source>
</evidence>
<feature type="transmembrane region" description="Helical" evidence="9">
    <location>
        <begin position="490"/>
        <end position="514"/>
    </location>
</feature>
<evidence type="ECO:0000313" key="10">
    <source>
        <dbReference type="EMBL" id="EMD86340.1"/>
    </source>
</evidence>
<dbReference type="OrthoDB" id="8904098at2759"/>
<keyword evidence="6 9" id="KW-0472">Membrane</keyword>
<evidence type="ECO:0000256" key="2">
    <source>
        <dbReference type="ARBA" id="ARBA00005982"/>
    </source>
</evidence>
<evidence type="ECO:0000256" key="9">
    <source>
        <dbReference type="SAM" id="Phobius"/>
    </source>
</evidence>
<name>M2SM09_COCH5</name>
<evidence type="ECO:0000256" key="8">
    <source>
        <dbReference type="SAM" id="MobiDB-lite"/>
    </source>
</evidence>
<evidence type="ECO:0000256" key="7">
    <source>
        <dbReference type="RuleBase" id="RU003755"/>
    </source>
</evidence>
<feature type="transmembrane region" description="Helical" evidence="9">
    <location>
        <begin position="276"/>
        <end position="297"/>
    </location>
</feature>
<feature type="transmembrane region" description="Helical" evidence="9">
    <location>
        <begin position="526"/>
        <end position="549"/>
    </location>
</feature>
<dbReference type="EMBL" id="KB445585">
    <property type="protein sequence ID" value="EMD86340.1"/>
    <property type="molecule type" value="Genomic_DNA"/>
</dbReference>
<keyword evidence="5 9" id="KW-1133">Transmembrane helix</keyword>
<reference evidence="10 11" key="1">
    <citation type="journal article" date="2012" name="PLoS Pathog.">
        <title>Diverse lifestyles and strategies of plant pathogenesis encoded in the genomes of eighteen Dothideomycetes fungi.</title>
        <authorList>
            <person name="Ohm R.A."/>
            <person name="Feau N."/>
            <person name="Henrissat B."/>
            <person name="Schoch C.L."/>
            <person name="Horwitz B.A."/>
            <person name="Barry K.W."/>
            <person name="Condon B.J."/>
            <person name="Copeland A.C."/>
            <person name="Dhillon B."/>
            <person name="Glaser F."/>
            <person name="Hesse C.N."/>
            <person name="Kosti I."/>
            <person name="LaButti K."/>
            <person name="Lindquist E.A."/>
            <person name="Lucas S."/>
            <person name="Salamov A.A."/>
            <person name="Bradshaw R.E."/>
            <person name="Ciuffetti L."/>
            <person name="Hamelin R.C."/>
            <person name="Kema G.H.J."/>
            <person name="Lawrence C."/>
            <person name="Scott J.A."/>
            <person name="Spatafora J.W."/>
            <person name="Turgeon B.G."/>
            <person name="de Wit P.J.G.M."/>
            <person name="Zhong S."/>
            <person name="Goodwin S.B."/>
            <person name="Grigoriev I.V."/>
        </authorList>
    </citation>
    <scope>NUCLEOTIDE SEQUENCE [LARGE SCALE GENOMIC DNA]</scope>
    <source>
        <strain evidence="11">C5 / ATCC 48332 / race O</strain>
    </source>
</reference>
<feature type="transmembrane region" description="Helical" evidence="9">
    <location>
        <begin position="188"/>
        <end position="207"/>
    </location>
</feature>
<dbReference type="Gene3D" id="1.20.1250.20">
    <property type="entry name" value="MFS general substrate transporter like domains"/>
    <property type="match status" value="1"/>
</dbReference>
<protein>
    <recommendedName>
        <fullName evidence="12">Major facilitator superfamily (MFS) profile domain-containing protein</fullName>
    </recommendedName>
</protein>
<feature type="transmembrane region" description="Helical" evidence="9">
    <location>
        <begin position="450"/>
        <end position="470"/>
    </location>
</feature>
<dbReference type="FunFam" id="1.20.1250.20:FF:000085">
    <property type="entry name" value="MFS peptide transporter Ptr2"/>
    <property type="match status" value="1"/>
</dbReference>
<dbReference type="GO" id="GO:0071916">
    <property type="term" value="F:dipeptide transmembrane transporter activity"/>
    <property type="evidence" value="ECO:0007669"/>
    <property type="project" value="UniProtKB-ARBA"/>
</dbReference>
<gene>
    <name evidence="10" type="ORF">COCHEDRAFT_1186398</name>
</gene>
<proteinExistence type="inferred from homology"/>
<dbReference type="eggNOG" id="KOG1237">
    <property type="taxonomic scope" value="Eukaryota"/>
</dbReference>
<comment type="subcellular location">
    <subcellularLocation>
        <location evidence="1 7">Membrane</location>
        <topology evidence="1 7">Multi-pass membrane protein</topology>
    </subcellularLocation>
</comment>
<keyword evidence="11" id="KW-1185">Reference proteome</keyword>
<keyword evidence="4 7" id="KW-0812">Transmembrane</keyword>
<feature type="compositionally biased region" description="Basic and acidic residues" evidence="8">
    <location>
        <begin position="600"/>
        <end position="611"/>
    </location>
</feature>
<dbReference type="Proteomes" id="UP000016936">
    <property type="component" value="Unassembled WGS sequence"/>
</dbReference>
<dbReference type="SUPFAM" id="SSF103473">
    <property type="entry name" value="MFS general substrate transporter"/>
    <property type="match status" value="1"/>
</dbReference>
<comment type="similarity">
    <text evidence="2 7">Belongs to the major facilitator superfamily. Proton-dependent oligopeptide transporter (POT/PTR) (TC 2.A.17) family.</text>
</comment>
<dbReference type="GO" id="GO:0005886">
    <property type="term" value="C:plasma membrane"/>
    <property type="evidence" value="ECO:0007669"/>
    <property type="project" value="UniProtKB-ARBA"/>
</dbReference>
<feature type="region of interest" description="Disordered" evidence="8">
    <location>
        <begin position="590"/>
        <end position="611"/>
    </location>
</feature>
<feature type="transmembrane region" description="Helical" evidence="9">
    <location>
        <begin position="555"/>
        <end position="576"/>
    </location>
</feature>